<dbReference type="PANTHER" id="PTHR13904:SF0">
    <property type="entry name" value="U4_U6 SMALL NUCLEAR RIBONUCLEOPROTEIN PRP31"/>
    <property type="match status" value="1"/>
</dbReference>
<comment type="caution">
    <text evidence="2">The sequence shown here is derived from an EMBL/GenBank/DDBJ whole genome shotgun (WGS) entry which is preliminary data.</text>
</comment>
<dbReference type="InterPro" id="IPR002687">
    <property type="entry name" value="Nop_dom"/>
</dbReference>
<dbReference type="OrthoDB" id="4771285at2759"/>
<name>A0A7J7L309_9MAGN</name>
<dbReference type="InterPro" id="IPR027105">
    <property type="entry name" value="Prp31"/>
</dbReference>
<keyword evidence="3" id="KW-1185">Reference proteome</keyword>
<accession>A0A7J7L309</accession>
<dbReference type="Proteomes" id="UP000541444">
    <property type="component" value="Unassembled WGS sequence"/>
</dbReference>
<proteinExistence type="predicted"/>
<sequence>MLDITFIHDNCRLKFPELESLVNQPIDYAAVVKKIGNKIDLTLVDLEGLLPSAMIMVVSVIASTTSGRPLLEETLEKTIDACNLALPLES</sequence>
<dbReference type="GO" id="GO:0000244">
    <property type="term" value="P:spliceosomal tri-snRNP complex assembly"/>
    <property type="evidence" value="ECO:0007669"/>
    <property type="project" value="InterPro"/>
</dbReference>
<evidence type="ECO:0000259" key="1">
    <source>
        <dbReference type="Pfam" id="PF01798"/>
    </source>
</evidence>
<dbReference type="GO" id="GO:0005687">
    <property type="term" value="C:U4 snRNP"/>
    <property type="evidence" value="ECO:0007669"/>
    <property type="project" value="TreeGrafter"/>
</dbReference>
<dbReference type="GO" id="GO:0046540">
    <property type="term" value="C:U4/U6 x U5 tri-snRNP complex"/>
    <property type="evidence" value="ECO:0007669"/>
    <property type="project" value="InterPro"/>
</dbReference>
<dbReference type="EMBL" id="JACGCM010002660">
    <property type="protein sequence ID" value="KAF6136967.1"/>
    <property type="molecule type" value="Genomic_DNA"/>
</dbReference>
<evidence type="ECO:0000313" key="3">
    <source>
        <dbReference type="Proteomes" id="UP000541444"/>
    </source>
</evidence>
<dbReference type="GO" id="GO:0071011">
    <property type="term" value="C:precatalytic spliceosome"/>
    <property type="evidence" value="ECO:0007669"/>
    <property type="project" value="TreeGrafter"/>
</dbReference>
<organism evidence="2 3">
    <name type="scientific">Kingdonia uniflora</name>
    <dbReference type="NCBI Taxonomy" id="39325"/>
    <lineage>
        <taxon>Eukaryota</taxon>
        <taxon>Viridiplantae</taxon>
        <taxon>Streptophyta</taxon>
        <taxon>Embryophyta</taxon>
        <taxon>Tracheophyta</taxon>
        <taxon>Spermatophyta</taxon>
        <taxon>Magnoliopsida</taxon>
        <taxon>Ranunculales</taxon>
        <taxon>Circaeasteraceae</taxon>
        <taxon>Kingdonia</taxon>
    </lineage>
</organism>
<dbReference type="Gene3D" id="1.10.287.4070">
    <property type="match status" value="1"/>
</dbReference>
<feature type="domain" description="Nop" evidence="1">
    <location>
        <begin position="5"/>
        <end position="89"/>
    </location>
</feature>
<gene>
    <name evidence="2" type="ORF">GIB67_030731</name>
</gene>
<dbReference type="PANTHER" id="PTHR13904">
    <property type="entry name" value="PRE-MRNA SPLICING FACTOR PRP31"/>
    <property type="match status" value="1"/>
</dbReference>
<dbReference type="AlphaFoldDB" id="A0A7J7L309"/>
<dbReference type="Pfam" id="PF01798">
    <property type="entry name" value="Nop"/>
    <property type="match status" value="1"/>
</dbReference>
<dbReference type="SUPFAM" id="SSF89124">
    <property type="entry name" value="Nop domain"/>
    <property type="match status" value="1"/>
</dbReference>
<reference evidence="2 3" key="1">
    <citation type="journal article" date="2020" name="IScience">
        <title>Genome Sequencing of the Endangered Kingdonia uniflora (Circaeasteraceae, Ranunculales) Reveals Potential Mechanisms of Evolutionary Specialization.</title>
        <authorList>
            <person name="Sun Y."/>
            <person name="Deng T."/>
            <person name="Zhang A."/>
            <person name="Moore M.J."/>
            <person name="Landis J.B."/>
            <person name="Lin N."/>
            <person name="Zhang H."/>
            <person name="Zhang X."/>
            <person name="Huang J."/>
            <person name="Zhang X."/>
            <person name="Sun H."/>
            <person name="Wang H."/>
        </authorList>
    </citation>
    <scope>NUCLEOTIDE SEQUENCE [LARGE SCALE GENOMIC DNA]</scope>
    <source>
        <strain evidence="2">TB1705</strain>
        <tissue evidence="2">Leaf</tissue>
    </source>
</reference>
<protein>
    <recommendedName>
        <fullName evidence="1">Nop domain-containing protein</fullName>
    </recommendedName>
</protein>
<evidence type="ECO:0000313" key="2">
    <source>
        <dbReference type="EMBL" id="KAF6136967.1"/>
    </source>
</evidence>
<dbReference type="InterPro" id="IPR036070">
    <property type="entry name" value="Nop_dom_sf"/>
</dbReference>